<dbReference type="Gene3D" id="1.10.260.40">
    <property type="entry name" value="lambda repressor-like DNA-binding domains"/>
    <property type="match status" value="1"/>
</dbReference>
<evidence type="ECO:0000313" key="1">
    <source>
        <dbReference type="EMBL" id="SHG88566.1"/>
    </source>
</evidence>
<keyword evidence="1" id="KW-0238">DNA-binding</keyword>
<dbReference type="RefSeq" id="WP_067654715.1">
    <property type="nucleotide sequence ID" value="NZ_FQXG01000001.1"/>
</dbReference>
<protein>
    <submittedName>
        <fullName evidence="1">Homeodomain-like domain-containing protein</fullName>
    </submittedName>
</protein>
<organism evidence="1 2">
    <name type="scientific">Ferrimonas marina</name>
    <dbReference type="NCBI Taxonomy" id="299255"/>
    <lineage>
        <taxon>Bacteria</taxon>
        <taxon>Pseudomonadati</taxon>
        <taxon>Pseudomonadota</taxon>
        <taxon>Gammaproteobacteria</taxon>
        <taxon>Alteromonadales</taxon>
        <taxon>Ferrimonadaceae</taxon>
        <taxon>Ferrimonas</taxon>
    </lineage>
</organism>
<dbReference type="InterPro" id="IPR010982">
    <property type="entry name" value="Lambda_DNA-bd_dom_sf"/>
</dbReference>
<dbReference type="SUPFAM" id="SSF47413">
    <property type="entry name" value="lambda repressor-like DNA-binding domains"/>
    <property type="match status" value="1"/>
</dbReference>
<name>A0A1M5NG63_9GAMM</name>
<gene>
    <name evidence="1" type="ORF">SAMN02745129_1043</name>
</gene>
<keyword evidence="1" id="KW-0371">Homeobox</keyword>
<dbReference type="EMBL" id="FQXG01000001">
    <property type="protein sequence ID" value="SHG88566.1"/>
    <property type="molecule type" value="Genomic_DNA"/>
</dbReference>
<accession>A0A1M5NG63</accession>
<dbReference type="AlphaFoldDB" id="A0A1M5NG63"/>
<dbReference type="Pfam" id="PF13384">
    <property type="entry name" value="HTH_23"/>
    <property type="match status" value="1"/>
</dbReference>
<dbReference type="Proteomes" id="UP000184268">
    <property type="component" value="Unassembled WGS sequence"/>
</dbReference>
<dbReference type="STRING" id="299255.SAMN02745129_1043"/>
<keyword evidence="2" id="KW-1185">Reference proteome</keyword>
<proteinExistence type="predicted"/>
<sequence>MTRTHRYATTEEAQILKQIQQDTGMTTAQIAALVCTTPETVRRWRRGAMRARGPALGLLRVLGMNSDGGVGDALLIGQFNLAHPKAIDHPNVIEILSKVKRQQ</sequence>
<evidence type="ECO:0000313" key="2">
    <source>
        <dbReference type="Proteomes" id="UP000184268"/>
    </source>
</evidence>
<reference evidence="1 2" key="1">
    <citation type="submission" date="2016-11" db="EMBL/GenBank/DDBJ databases">
        <authorList>
            <person name="Jaros S."/>
            <person name="Januszkiewicz K."/>
            <person name="Wedrychowicz H."/>
        </authorList>
    </citation>
    <scope>NUCLEOTIDE SEQUENCE [LARGE SCALE GENOMIC DNA]</scope>
    <source>
        <strain evidence="1 2">DSM 16917</strain>
    </source>
</reference>
<dbReference type="GO" id="GO:0003677">
    <property type="term" value="F:DNA binding"/>
    <property type="evidence" value="ECO:0007669"/>
    <property type="project" value="UniProtKB-KW"/>
</dbReference>